<dbReference type="SUPFAM" id="SSF51445">
    <property type="entry name" value="(Trans)glycosidases"/>
    <property type="match status" value="1"/>
</dbReference>
<dbReference type="AlphaFoldDB" id="A0A060C386"/>
<proteinExistence type="predicted"/>
<sequence>YAGCIWTPAQIATFIKTYGSLINCKIIAPESVGITNNYAEALDDDDVNAQLDIYAGHQYSYVQTGFQTLQAKGKEAWMTEYLINWQADENNTRNFSWEKDVFNFANKINTCMLTDINAWIHYATNDSTG</sequence>
<reference evidence="1" key="1">
    <citation type="journal article" date="2013" name="Environ. Microbiol.">
        <title>Seasonally variable intestinal metagenomes of the red palm weevil (Rhynchophorus ferrugineus).</title>
        <authorList>
            <person name="Jia S."/>
            <person name="Zhang X."/>
            <person name="Zhang G."/>
            <person name="Yin A."/>
            <person name="Zhang S."/>
            <person name="Li F."/>
            <person name="Wang L."/>
            <person name="Zhao D."/>
            <person name="Yun Q."/>
            <person name="Tala"/>
            <person name="Wang J."/>
            <person name="Sun G."/>
            <person name="Baabdullah M."/>
            <person name="Yu X."/>
            <person name="Hu S."/>
            <person name="Al-Mssallem I.S."/>
            <person name="Yu J."/>
        </authorList>
    </citation>
    <scope>NUCLEOTIDE SEQUENCE</scope>
</reference>
<dbReference type="EMBL" id="KF122079">
    <property type="protein sequence ID" value="AIA89372.1"/>
    <property type="molecule type" value="Genomic_DNA"/>
</dbReference>
<protein>
    <submittedName>
        <fullName evidence="1">CAZy families GH30 protein</fullName>
    </submittedName>
</protein>
<name>A0A060C386_9GAMM</name>
<organism evidence="1">
    <name type="scientific">uncultured Teredinibacter sp</name>
    <dbReference type="NCBI Taxonomy" id="1434395"/>
    <lineage>
        <taxon>Bacteria</taxon>
        <taxon>Pseudomonadati</taxon>
        <taxon>Pseudomonadota</taxon>
        <taxon>Gammaproteobacteria</taxon>
        <taxon>Cellvibrionales</taxon>
        <taxon>Cellvibrionaceae</taxon>
        <taxon>Teredinibacter</taxon>
        <taxon>environmental samples</taxon>
    </lineage>
</organism>
<accession>A0A060C386</accession>
<evidence type="ECO:0000313" key="1">
    <source>
        <dbReference type="EMBL" id="AIA89372.1"/>
    </source>
</evidence>
<dbReference type="InterPro" id="IPR017853">
    <property type="entry name" value="GH"/>
</dbReference>
<feature type="non-terminal residue" evidence="1">
    <location>
        <position position="1"/>
    </location>
</feature>
<dbReference type="Gene3D" id="3.20.20.80">
    <property type="entry name" value="Glycosidases"/>
    <property type="match status" value="1"/>
</dbReference>